<reference evidence="3" key="2">
    <citation type="journal article" date="2023" name="Commun. Biol.">
        <title>Intrasexual cuticular hydrocarbon dimorphism in a wasp sheds light on hydrocarbon biosynthesis genes in Hymenoptera.</title>
        <authorList>
            <person name="Moris V.C."/>
            <person name="Podsiadlowski L."/>
            <person name="Martin S."/>
            <person name="Oeyen J.P."/>
            <person name="Donath A."/>
            <person name="Petersen M."/>
            <person name="Wilbrandt J."/>
            <person name="Misof B."/>
            <person name="Liedtke D."/>
            <person name="Thamm M."/>
            <person name="Scheiner R."/>
            <person name="Schmitt T."/>
            <person name="Niehuis O."/>
        </authorList>
    </citation>
    <scope>NUCLEOTIDE SEQUENCE</scope>
    <source>
        <strain evidence="3">GBR_01_08_01A</strain>
    </source>
</reference>
<sequence>MCVRDSVAAPPWKQWKQGAVVCSVVIRGSLTRDKAGRSRSIRRRHRLRMVVKIYVSGISGNKEVKKRQQRVLMILDSKNVEYETIDITEPGKELDKEFMQSNSIGRDSKYPLPPQIFNEDEYCGDYEDFDLANELDELEKFLKVTPPVSPEDISQDSQAQDNDIQENGNTSSREPSTDKDAATVKSESTEDRTGLPNDSEPLNGSKPTELDGATKASEEDVEQMEETGDKNEEKSDDQEKEE</sequence>
<evidence type="ECO:0008006" key="5">
    <source>
        <dbReference type="Google" id="ProtNLM"/>
    </source>
</evidence>
<dbReference type="PANTHER" id="PTHR12232:SF15">
    <property type="entry name" value="SH3 DOMAIN-BINDING GLUTAMIC ACID-RICH PROTEIN HOMOLOG"/>
    <property type="match status" value="1"/>
</dbReference>
<dbReference type="EMBL" id="JAIFRP010000021">
    <property type="protein sequence ID" value="KAK2585320.1"/>
    <property type="molecule type" value="Genomic_DNA"/>
</dbReference>
<comment type="caution">
    <text evidence="3">The sequence shown here is derived from an EMBL/GenBank/DDBJ whole genome shotgun (WGS) entry which is preliminary data.</text>
</comment>
<evidence type="ECO:0000256" key="2">
    <source>
        <dbReference type="SAM" id="MobiDB-lite"/>
    </source>
</evidence>
<name>A0AAD9VTB2_9HYME</name>
<feature type="region of interest" description="Disordered" evidence="2">
    <location>
        <begin position="146"/>
        <end position="242"/>
    </location>
</feature>
<dbReference type="InterPro" id="IPR006993">
    <property type="entry name" value="Glut_rich_SH3-bd"/>
</dbReference>
<dbReference type="AlphaFoldDB" id="A0AAD9VTB2"/>
<keyword evidence="4" id="KW-1185">Reference proteome</keyword>
<protein>
    <recommendedName>
        <fullName evidence="5">SH3 domain-binding glutamic acid-rich protein</fullName>
    </recommendedName>
</protein>
<gene>
    <name evidence="3" type="ORF">KPH14_010002</name>
</gene>
<dbReference type="PROSITE" id="PS51354">
    <property type="entry name" value="GLUTAREDOXIN_2"/>
    <property type="match status" value="1"/>
</dbReference>
<accession>A0AAD9VTB2</accession>
<dbReference type="SUPFAM" id="SSF52833">
    <property type="entry name" value="Thioredoxin-like"/>
    <property type="match status" value="1"/>
</dbReference>
<dbReference type="InterPro" id="IPR036249">
    <property type="entry name" value="Thioredoxin-like_sf"/>
</dbReference>
<evidence type="ECO:0000313" key="3">
    <source>
        <dbReference type="EMBL" id="KAK2585320.1"/>
    </source>
</evidence>
<dbReference type="Proteomes" id="UP001258017">
    <property type="component" value="Unassembled WGS sequence"/>
</dbReference>
<dbReference type="PANTHER" id="PTHR12232">
    <property type="entry name" value="SH3 DOMAIN-BINDING GLUTAMIC ACID-RICH-LIKE PROTEIN"/>
    <property type="match status" value="1"/>
</dbReference>
<dbReference type="Pfam" id="PF04908">
    <property type="entry name" value="SH3BGR"/>
    <property type="match status" value="1"/>
</dbReference>
<comment type="similarity">
    <text evidence="1">Belongs to the SH3BGR family.</text>
</comment>
<evidence type="ECO:0000256" key="1">
    <source>
        <dbReference type="ARBA" id="ARBA00007764"/>
    </source>
</evidence>
<dbReference type="CDD" id="cd03030">
    <property type="entry name" value="GRX_SH3BGR"/>
    <property type="match status" value="1"/>
</dbReference>
<evidence type="ECO:0000313" key="4">
    <source>
        <dbReference type="Proteomes" id="UP001258017"/>
    </source>
</evidence>
<proteinExistence type="inferred from homology"/>
<feature type="compositionally biased region" description="Basic and acidic residues" evidence="2">
    <location>
        <begin position="175"/>
        <end position="193"/>
    </location>
</feature>
<reference evidence="3" key="1">
    <citation type="submission" date="2021-08" db="EMBL/GenBank/DDBJ databases">
        <authorList>
            <person name="Misof B."/>
            <person name="Oliver O."/>
            <person name="Podsiadlowski L."/>
            <person name="Donath A."/>
            <person name="Peters R."/>
            <person name="Mayer C."/>
            <person name="Rust J."/>
            <person name="Gunkel S."/>
            <person name="Lesny P."/>
            <person name="Martin S."/>
            <person name="Oeyen J.P."/>
            <person name="Petersen M."/>
            <person name="Panagiotis P."/>
            <person name="Wilbrandt J."/>
            <person name="Tanja T."/>
        </authorList>
    </citation>
    <scope>NUCLEOTIDE SEQUENCE</scope>
    <source>
        <strain evidence="3">GBR_01_08_01A</strain>
        <tissue evidence="3">Thorax + abdomen</tissue>
    </source>
</reference>
<dbReference type="InterPro" id="IPR051033">
    <property type="entry name" value="SH3BGR"/>
</dbReference>
<organism evidence="3 4">
    <name type="scientific">Odynerus spinipes</name>
    <dbReference type="NCBI Taxonomy" id="1348599"/>
    <lineage>
        <taxon>Eukaryota</taxon>
        <taxon>Metazoa</taxon>
        <taxon>Ecdysozoa</taxon>
        <taxon>Arthropoda</taxon>
        <taxon>Hexapoda</taxon>
        <taxon>Insecta</taxon>
        <taxon>Pterygota</taxon>
        <taxon>Neoptera</taxon>
        <taxon>Endopterygota</taxon>
        <taxon>Hymenoptera</taxon>
        <taxon>Apocrita</taxon>
        <taxon>Aculeata</taxon>
        <taxon>Vespoidea</taxon>
        <taxon>Vespidae</taxon>
        <taxon>Eumeninae</taxon>
        <taxon>Odynerus</taxon>
    </lineage>
</organism>
<dbReference type="Gene3D" id="3.40.30.10">
    <property type="entry name" value="Glutaredoxin"/>
    <property type="match status" value="1"/>
</dbReference>
<dbReference type="GO" id="GO:0005737">
    <property type="term" value="C:cytoplasm"/>
    <property type="evidence" value="ECO:0007669"/>
    <property type="project" value="TreeGrafter"/>
</dbReference>
<feature type="compositionally biased region" description="Polar residues" evidence="2">
    <location>
        <begin position="155"/>
        <end position="174"/>
    </location>
</feature>